<dbReference type="AlphaFoldDB" id="A0AAD1RLK2"/>
<evidence type="ECO:0000313" key="1">
    <source>
        <dbReference type="EMBL" id="CAH2274293.1"/>
    </source>
</evidence>
<sequence length="108" mass="12421">MAELYKAISTLELQHKWTLLNAIYGELMEARRALRDLIVKKHLHSLQSSKGFSYAHANKGGKYLARLLKGNVPRTQIRKLQLASGKISPFPQEIAEEFKTFYQSLYNL</sequence>
<protein>
    <submittedName>
        <fullName evidence="1">Uncharacterized protein</fullName>
    </submittedName>
</protein>
<proteinExistence type="predicted"/>
<organism evidence="1 2">
    <name type="scientific">Pelobates cultripes</name>
    <name type="common">Western spadefoot toad</name>
    <dbReference type="NCBI Taxonomy" id="61616"/>
    <lineage>
        <taxon>Eukaryota</taxon>
        <taxon>Metazoa</taxon>
        <taxon>Chordata</taxon>
        <taxon>Craniata</taxon>
        <taxon>Vertebrata</taxon>
        <taxon>Euteleostomi</taxon>
        <taxon>Amphibia</taxon>
        <taxon>Batrachia</taxon>
        <taxon>Anura</taxon>
        <taxon>Pelobatoidea</taxon>
        <taxon>Pelobatidae</taxon>
        <taxon>Pelobates</taxon>
    </lineage>
</organism>
<gene>
    <name evidence="1" type="ORF">PECUL_23A002386</name>
</gene>
<dbReference type="EMBL" id="OW240914">
    <property type="protein sequence ID" value="CAH2274293.1"/>
    <property type="molecule type" value="Genomic_DNA"/>
</dbReference>
<accession>A0AAD1RLK2</accession>
<evidence type="ECO:0000313" key="2">
    <source>
        <dbReference type="Proteomes" id="UP001295444"/>
    </source>
</evidence>
<reference evidence="1" key="1">
    <citation type="submission" date="2022-03" db="EMBL/GenBank/DDBJ databases">
        <authorList>
            <person name="Alioto T."/>
            <person name="Alioto T."/>
            <person name="Gomez Garrido J."/>
        </authorList>
    </citation>
    <scope>NUCLEOTIDE SEQUENCE</scope>
</reference>
<keyword evidence="2" id="KW-1185">Reference proteome</keyword>
<name>A0AAD1RLK2_PELCU</name>
<dbReference type="Proteomes" id="UP001295444">
    <property type="component" value="Chromosome 03"/>
</dbReference>